<gene>
    <name evidence="4" type="ORF">FN846DRAFT_888848</name>
</gene>
<keyword evidence="5" id="KW-1185">Reference proteome</keyword>
<feature type="domain" description="GST N-terminal" evidence="2">
    <location>
        <begin position="3"/>
        <end position="86"/>
    </location>
</feature>
<reference evidence="4 5" key="1">
    <citation type="submission" date="2019-09" db="EMBL/GenBank/DDBJ databases">
        <title>Draft genome of the ectomycorrhizal ascomycete Sphaerosporella brunnea.</title>
        <authorList>
            <consortium name="DOE Joint Genome Institute"/>
            <person name="Benucci G.M."/>
            <person name="Marozzi G."/>
            <person name="Antonielli L."/>
            <person name="Sanchez S."/>
            <person name="Marco P."/>
            <person name="Wang X."/>
            <person name="Falini L.B."/>
            <person name="Barry K."/>
            <person name="Haridas S."/>
            <person name="Lipzen A."/>
            <person name="Labutti K."/>
            <person name="Grigoriev I.V."/>
            <person name="Murat C."/>
            <person name="Martin F."/>
            <person name="Albertini E."/>
            <person name="Donnini D."/>
            <person name="Bonito G."/>
        </authorList>
    </citation>
    <scope>NUCLEOTIDE SEQUENCE [LARGE SCALE GENOMIC DNA]</scope>
    <source>
        <strain evidence="4 5">Sb_GMNB300</strain>
    </source>
</reference>
<dbReference type="AlphaFoldDB" id="A0A5J5F170"/>
<dbReference type="GO" id="GO:0006414">
    <property type="term" value="P:translational elongation"/>
    <property type="evidence" value="ECO:0007669"/>
    <property type="project" value="TreeGrafter"/>
</dbReference>
<dbReference type="SUPFAM" id="SSF47616">
    <property type="entry name" value="GST C-terminal domain-like"/>
    <property type="match status" value="1"/>
</dbReference>
<dbReference type="InterPro" id="IPR010987">
    <property type="entry name" value="Glutathione-S-Trfase_C-like"/>
</dbReference>
<dbReference type="Pfam" id="PF02798">
    <property type="entry name" value="GST_N"/>
    <property type="match status" value="1"/>
</dbReference>
<accession>A0A5J5F170</accession>
<dbReference type="SFLD" id="SFLDG00358">
    <property type="entry name" value="Main_(cytGST)"/>
    <property type="match status" value="1"/>
</dbReference>
<dbReference type="CDD" id="cd03044">
    <property type="entry name" value="GST_N_EF1Bgamma"/>
    <property type="match status" value="1"/>
</dbReference>
<dbReference type="PROSITE" id="PS50405">
    <property type="entry name" value="GST_CTER"/>
    <property type="match status" value="1"/>
</dbReference>
<dbReference type="Proteomes" id="UP000326924">
    <property type="component" value="Unassembled WGS sequence"/>
</dbReference>
<keyword evidence="4" id="KW-0808">Transferase</keyword>
<dbReference type="InParanoid" id="A0A5J5F170"/>
<name>A0A5J5F170_9PEZI</name>
<feature type="domain" description="GST C-terminal" evidence="3">
    <location>
        <begin position="92"/>
        <end position="216"/>
    </location>
</feature>
<organism evidence="4 5">
    <name type="scientific">Sphaerosporella brunnea</name>
    <dbReference type="NCBI Taxonomy" id="1250544"/>
    <lineage>
        <taxon>Eukaryota</taxon>
        <taxon>Fungi</taxon>
        <taxon>Dikarya</taxon>
        <taxon>Ascomycota</taxon>
        <taxon>Pezizomycotina</taxon>
        <taxon>Pezizomycetes</taxon>
        <taxon>Pezizales</taxon>
        <taxon>Pyronemataceae</taxon>
        <taxon>Sphaerosporella</taxon>
    </lineage>
</organism>
<dbReference type="OrthoDB" id="249703at2759"/>
<dbReference type="Pfam" id="PF13410">
    <property type="entry name" value="GST_C_2"/>
    <property type="match status" value="1"/>
</dbReference>
<dbReference type="InterPro" id="IPR004045">
    <property type="entry name" value="Glutathione_S-Trfase_N"/>
</dbReference>
<dbReference type="PANTHER" id="PTHR43986">
    <property type="entry name" value="ELONGATION FACTOR 1-GAMMA"/>
    <property type="match status" value="1"/>
</dbReference>
<sequence>MAPFASIYSWPNNPRLLKTLAAANINGLSIELPPFKFGETNKDPAWLSKFPLGKVPALETHGDAPVYVAESAAIAHFVADSGPAREQLLGSTPAERAKIQQWIFHAETELTPQVMVGIRPRIGRGEYDAEAETKAIAAIDRVIAVVEEILGKEKWLVGGEKLSMADLAVATCLQSSLKVWLGREWREKWPRTIEWYEKTIESDGVKEAWGPKVYVD</sequence>
<proteinExistence type="inferred from homology"/>
<dbReference type="SFLD" id="SFLDS00019">
    <property type="entry name" value="Glutathione_Transferase_(cytos"/>
    <property type="match status" value="1"/>
</dbReference>
<protein>
    <submittedName>
        <fullName evidence="4">Glutathione S-transferase</fullName>
    </submittedName>
</protein>
<evidence type="ECO:0000259" key="2">
    <source>
        <dbReference type="PROSITE" id="PS50404"/>
    </source>
</evidence>
<dbReference type="SUPFAM" id="SSF52833">
    <property type="entry name" value="Thioredoxin-like"/>
    <property type="match status" value="1"/>
</dbReference>
<comment type="similarity">
    <text evidence="1">Belongs to the GST superfamily.</text>
</comment>
<dbReference type="GO" id="GO:0005634">
    <property type="term" value="C:nucleus"/>
    <property type="evidence" value="ECO:0007669"/>
    <property type="project" value="TreeGrafter"/>
</dbReference>
<dbReference type="PROSITE" id="PS50404">
    <property type="entry name" value="GST_NTER"/>
    <property type="match status" value="1"/>
</dbReference>
<dbReference type="PANTHER" id="PTHR43986:SF10">
    <property type="entry name" value="ELONGATION FACTOR EEF-1B GAMMA SUBUNIT, PUTATIVE (AFU_ORTHOLOGUE AFUA_1G17120)-RELATED"/>
    <property type="match status" value="1"/>
</dbReference>
<dbReference type="GO" id="GO:0005737">
    <property type="term" value="C:cytoplasm"/>
    <property type="evidence" value="ECO:0007669"/>
    <property type="project" value="TreeGrafter"/>
</dbReference>
<dbReference type="InterPro" id="IPR040079">
    <property type="entry name" value="Glutathione_S-Trfase"/>
</dbReference>
<evidence type="ECO:0000313" key="5">
    <source>
        <dbReference type="Proteomes" id="UP000326924"/>
    </source>
</evidence>
<dbReference type="Gene3D" id="1.20.1050.10">
    <property type="match status" value="1"/>
</dbReference>
<dbReference type="GO" id="GO:0016740">
    <property type="term" value="F:transferase activity"/>
    <property type="evidence" value="ECO:0007669"/>
    <property type="project" value="UniProtKB-KW"/>
</dbReference>
<evidence type="ECO:0000259" key="3">
    <source>
        <dbReference type="PROSITE" id="PS50405"/>
    </source>
</evidence>
<dbReference type="InterPro" id="IPR036282">
    <property type="entry name" value="Glutathione-S-Trfase_C_sf"/>
</dbReference>
<dbReference type="FunCoup" id="A0A5J5F170">
    <property type="interactions" value="9"/>
</dbReference>
<dbReference type="InterPro" id="IPR036249">
    <property type="entry name" value="Thioredoxin-like_sf"/>
</dbReference>
<dbReference type="EMBL" id="VXIS01000055">
    <property type="protein sequence ID" value="KAA8909655.1"/>
    <property type="molecule type" value="Genomic_DNA"/>
</dbReference>
<evidence type="ECO:0000256" key="1">
    <source>
        <dbReference type="ARBA" id="ARBA00007409"/>
    </source>
</evidence>
<dbReference type="InterPro" id="IPR050802">
    <property type="entry name" value="EF-GSTs"/>
</dbReference>
<dbReference type="FunFam" id="1.20.1050.10:FF:000006">
    <property type="entry name" value="Elongation factor 1 gamma"/>
    <property type="match status" value="1"/>
</dbReference>
<comment type="caution">
    <text evidence="4">The sequence shown here is derived from an EMBL/GenBank/DDBJ whole genome shotgun (WGS) entry which is preliminary data.</text>
</comment>
<dbReference type="Gene3D" id="3.40.30.10">
    <property type="entry name" value="Glutaredoxin"/>
    <property type="match status" value="1"/>
</dbReference>
<evidence type="ECO:0000313" key="4">
    <source>
        <dbReference type="EMBL" id="KAA8909655.1"/>
    </source>
</evidence>